<dbReference type="PIRSF" id="PIRSF006661">
    <property type="entry name" value="PP-lp_UCP006661"/>
    <property type="match status" value="1"/>
</dbReference>
<dbReference type="CDD" id="cd01990">
    <property type="entry name" value="LarE-like"/>
    <property type="match status" value="1"/>
</dbReference>
<dbReference type="InterPro" id="IPR052188">
    <property type="entry name" value="Ni-pincer_cofactor_biosynth"/>
</dbReference>
<name>A0AAE3HBR7_9EURY</name>
<evidence type="ECO:0000259" key="1">
    <source>
        <dbReference type="Pfam" id="PF02540"/>
    </source>
</evidence>
<dbReference type="EMBL" id="JTEO01000006">
    <property type="protein sequence ID" value="MCQ6963671.1"/>
    <property type="molecule type" value="Genomic_DNA"/>
</dbReference>
<proteinExistence type="predicted"/>
<protein>
    <submittedName>
        <fullName evidence="2">Potassium ABC transporter ATPase</fullName>
    </submittedName>
</protein>
<evidence type="ECO:0000313" key="3">
    <source>
        <dbReference type="Proteomes" id="UP001206983"/>
    </source>
</evidence>
<dbReference type="PANTHER" id="PTHR43169:SF2">
    <property type="entry name" value="NAD_GMP SYNTHASE DOMAIN-CONTAINING PROTEIN"/>
    <property type="match status" value="1"/>
</dbReference>
<accession>A0AAE3HBR7</accession>
<dbReference type="InterPro" id="IPR005232">
    <property type="entry name" value="LarE"/>
</dbReference>
<dbReference type="Proteomes" id="UP001206983">
    <property type="component" value="Unassembled WGS sequence"/>
</dbReference>
<dbReference type="InterPro" id="IPR014729">
    <property type="entry name" value="Rossmann-like_a/b/a_fold"/>
</dbReference>
<dbReference type="Pfam" id="PF02540">
    <property type="entry name" value="NAD_synthase"/>
    <property type="match status" value="1"/>
</dbReference>
<dbReference type="Gene3D" id="3.40.50.620">
    <property type="entry name" value="HUPs"/>
    <property type="match status" value="1"/>
</dbReference>
<dbReference type="InterPro" id="IPR022310">
    <property type="entry name" value="NAD/GMP_synthase"/>
</dbReference>
<reference evidence="2 3" key="1">
    <citation type="journal article" date="2011" name="Appl. Environ. Microbiol.">
        <title>Methanogenic archaea isolated from Taiwan's Chelungpu fault.</title>
        <authorList>
            <person name="Wu S.Y."/>
            <person name="Lai M.C."/>
        </authorList>
    </citation>
    <scope>NUCLEOTIDE SEQUENCE [LARGE SCALE GENOMIC DNA]</scope>
    <source>
        <strain evidence="2 3">St545Mb</strain>
    </source>
</reference>
<keyword evidence="3" id="KW-1185">Reference proteome</keyword>
<organism evidence="2 3">
    <name type="scientific">Methanolobus chelungpuianus</name>
    <dbReference type="NCBI Taxonomy" id="502115"/>
    <lineage>
        <taxon>Archaea</taxon>
        <taxon>Methanobacteriati</taxon>
        <taxon>Methanobacteriota</taxon>
        <taxon>Stenosarchaea group</taxon>
        <taxon>Methanomicrobia</taxon>
        <taxon>Methanosarcinales</taxon>
        <taxon>Methanosarcinaceae</taxon>
        <taxon>Methanolobus</taxon>
    </lineage>
</organism>
<gene>
    <name evidence="2" type="ORF">PV02_11530</name>
</gene>
<feature type="domain" description="NAD/GMP synthase" evidence="1">
    <location>
        <begin position="17"/>
        <end position="82"/>
    </location>
</feature>
<sequence length="267" mass="30011">MFMEKKNQIDALIKELAGNNDMLISYSGGIDSTLLAVLAQRALPGNTRCILLDAPIVPRRAVREAMKTAEELGLSCDIIPFNIMENEEFRKNPVNRCYLCKKASARVLKAHAEEMGISNIADGINASDLREYRPGLKASEEEGLIHPLLTAGLEKDNIRRISKDCGIPIWNKPSSACLSSRFPYGEEITIEKLQMIEKAEDFMQDLGFSQFRVRLHDKIARIELVANELEIAILVRERIVESLQSYGFSYITLDLKGYRSGSMDEVL</sequence>
<dbReference type="PANTHER" id="PTHR43169">
    <property type="entry name" value="EXSB FAMILY PROTEIN"/>
    <property type="match status" value="1"/>
</dbReference>
<comment type="caution">
    <text evidence="2">The sequence shown here is derived from an EMBL/GenBank/DDBJ whole genome shotgun (WGS) entry which is preliminary data.</text>
</comment>
<dbReference type="AlphaFoldDB" id="A0AAE3HBR7"/>
<evidence type="ECO:0000313" key="2">
    <source>
        <dbReference type="EMBL" id="MCQ6963671.1"/>
    </source>
</evidence>
<dbReference type="SUPFAM" id="SSF52402">
    <property type="entry name" value="Adenine nucleotide alpha hydrolases-like"/>
    <property type="match status" value="1"/>
</dbReference>
<dbReference type="NCBIfam" id="TIGR00268">
    <property type="entry name" value="ATP-dependent sacrificial sulfur transferase LarE"/>
    <property type="match status" value="1"/>
</dbReference>
<dbReference type="GO" id="GO:0016783">
    <property type="term" value="F:sulfurtransferase activity"/>
    <property type="evidence" value="ECO:0007669"/>
    <property type="project" value="InterPro"/>
</dbReference>
<dbReference type="GO" id="GO:0006163">
    <property type="term" value="P:purine nucleotide metabolic process"/>
    <property type="evidence" value="ECO:0007669"/>
    <property type="project" value="UniProtKB-ARBA"/>
</dbReference>